<feature type="transmembrane region" description="Helical" evidence="1">
    <location>
        <begin position="38"/>
        <end position="60"/>
    </location>
</feature>
<evidence type="ECO:0000256" key="1">
    <source>
        <dbReference type="SAM" id="Phobius"/>
    </source>
</evidence>
<dbReference type="EMBL" id="FNVT01000004">
    <property type="protein sequence ID" value="SEG79799.1"/>
    <property type="molecule type" value="Genomic_DNA"/>
</dbReference>
<dbReference type="OrthoDB" id="3472748at2"/>
<evidence type="ECO:0008006" key="4">
    <source>
        <dbReference type="Google" id="ProtNLM"/>
    </source>
</evidence>
<proteinExistence type="predicted"/>
<keyword evidence="1" id="KW-0812">Transmembrane</keyword>
<keyword evidence="3" id="KW-1185">Reference proteome</keyword>
<dbReference type="InterPro" id="IPR047789">
    <property type="entry name" value="CU044_5270-like"/>
</dbReference>
<keyword evidence="1" id="KW-1133">Transmembrane helix</keyword>
<reference evidence="2 3" key="1">
    <citation type="submission" date="2016-10" db="EMBL/GenBank/DDBJ databases">
        <authorList>
            <person name="de Groot N.N."/>
        </authorList>
    </citation>
    <scope>NUCLEOTIDE SEQUENCE [LARGE SCALE GENOMIC DNA]</scope>
    <source>
        <strain evidence="2 3">CGMCC 4.7037</strain>
    </source>
</reference>
<gene>
    <name evidence="2" type="ORF">SAMN05444920_104752</name>
</gene>
<name>A0A1H6D336_9ACTN</name>
<sequence length="317" mass="34418">MKEFQLIDDVMPDVPPADETRTMAVRARVLAGPRRLPAFSRAILAAAAVSLVLVGGYVAVPMLGGSEINTAATPEPAAVLDAAADRLAAQPPGAGEWWRREMEQVSRIRTKADPTFVAEWRVKDVLWVNRLGRRQTDRGEVSAKPFTPADERAWKEAGSPELCPAGDKCQLGRVYFSSLGLSLDPVPELPTEAGALKAELLRQLTTKEPGDENGWLWAAGKWLLLDTESTPGTRAAVYRMLAGLPGVQVADGVTDLDGRAGVALTYDDRGLRHRILIDRDGGELLAVQDESVAEGKMFESYLVKRLGWTDEAPRPKA</sequence>
<dbReference type="AlphaFoldDB" id="A0A1H6D336"/>
<dbReference type="RefSeq" id="WP_103957220.1">
    <property type="nucleotide sequence ID" value="NZ_FNVT01000004.1"/>
</dbReference>
<dbReference type="Proteomes" id="UP000236732">
    <property type="component" value="Unassembled WGS sequence"/>
</dbReference>
<evidence type="ECO:0000313" key="2">
    <source>
        <dbReference type="EMBL" id="SEG79799.1"/>
    </source>
</evidence>
<dbReference type="NCBIfam" id="NF038083">
    <property type="entry name" value="CU044_5270_fam"/>
    <property type="match status" value="1"/>
</dbReference>
<evidence type="ECO:0000313" key="3">
    <source>
        <dbReference type="Proteomes" id="UP000236732"/>
    </source>
</evidence>
<organism evidence="2 3">
    <name type="scientific">Nonomuraea solani</name>
    <dbReference type="NCBI Taxonomy" id="1144553"/>
    <lineage>
        <taxon>Bacteria</taxon>
        <taxon>Bacillati</taxon>
        <taxon>Actinomycetota</taxon>
        <taxon>Actinomycetes</taxon>
        <taxon>Streptosporangiales</taxon>
        <taxon>Streptosporangiaceae</taxon>
        <taxon>Nonomuraea</taxon>
    </lineage>
</organism>
<protein>
    <recommendedName>
        <fullName evidence="4">CU044_5270 family protein</fullName>
    </recommendedName>
</protein>
<accession>A0A1H6D336</accession>
<keyword evidence="1" id="KW-0472">Membrane</keyword>